<dbReference type="Pfam" id="PF02110">
    <property type="entry name" value="HK"/>
    <property type="match status" value="1"/>
</dbReference>
<dbReference type="GO" id="GO:0009228">
    <property type="term" value="P:thiamine biosynthetic process"/>
    <property type="evidence" value="ECO:0007669"/>
    <property type="project" value="UniProtKB-KW"/>
</dbReference>
<keyword evidence="8 11" id="KW-0067">ATP-binding</keyword>
<evidence type="ECO:0000313" key="13">
    <source>
        <dbReference type="Proteomes" id="UP000472380"/>
    </source>
</evidence>
<evidence type="ECO:0000256" key="8">
    <source>
        <dbReference type="ARBA" id="ARBA00022840"/>
    </source>
</evidence>
<dbReference type="GO" id="GO:0004417">
    <property type="term" value="F:hydroxyethylthiazole kinase activity"/>
    <property type="evidence" value="ECO:0007669"/>
    <property type="project" value="UniProtKB-UniRule"/>
</dbReference>
<evidence type="ECO:0000256" key="2">
    <source>
        <dbReference type="ARBA" id="ARBA00001946"/>
    </source>
</evidence>
<dbReference type="Proteomes" id="UP000472380">
    <property type="component" value="Unassembled WGS sequence"/>
</dbReference>
<dbReference type="HAMAP" id="MF_00228">
    <property type="entry name" value="Thz_kinase"/>
    <property type="match status" value="1"/>
</dbReference>
<evidence type="ECO:0000256" key="3">
    <source>
        <dbReference type="ARBA" id="ARBA00004868"/>
    </source>
</evidence>
<evidence type="ECO:0000256" key="7">
    <source>
        <dbReference type="ARBA" id="ARBA00022777"/>
    </source>
</evidence>
<comment type="function">
    <text evidence="11">Catalyzes the phosphorylation of the hydroxyl group of 4-methyl-5-beta-hydroxyethylthiazole (THZ).</text>
</comment>
<comment type="catalytic activity">
    <reaction evidence="1 11">
        <text>5-(2-hydroxyethyl)-4-methylthiazole + ATP = 4-methyl-5-(2-phosphooxyethyl)-thiazole + ADP + H(+)</text>
        <dbReference type="Rhea" id="RHEA:24212"/>
        <dbReference type="ChEBI" id="CHEBI:15378"/>
        <dbReference type="ChEBI" id="CHEBI:17957"/>
        <dbReference type="ChEBI" id="CHEBI:30616"/>
        <dbReference type="ChEBI" id="CHEBI:58296"/>
        <dbReference type="ChEBI" id="CHEBI:456216"/>
        <dbReference type="EC" id="2.7.1.50"/>
    </reaction>
</comment>
<keyword evidence="9 11" id="KW-0460">Magnesium</keyword>
<evidence type="ECO:0000256" key="4">
    <source>
        <dbReference type="ARBA" id="ARBA00022679"/>
    </source>
</evidence>
<dbReference type="GO" id="GO:0000287">
    <property type="term" value="F:magnesium ion binding"/>
    <property type="evidence" value="ECO:0007669"/>
    <property type="project" value="UniProtKB-UniRule"/>
</dbReference>
<comment type="caution">
    <text evidence="12">The sequence shown here is derived from an EMBL/GenBank/DDBJ whole genome shotgun (WGS) entry which is preliminary data.</text>
</comment>
<dbReference type="GO" id="GO:0009229">
    <property type="term" value="P:thiamine diphosphate biosynthetic process"/>
    <property type="evidence" value="ECO:0007669"/>
    <property type="project" value="UniProtKB-UniRule"/>
</dbReference>
<comment type="cofactor">
    <cofactor evidence="2 11">
        <name>Mg(2+)</name>
        <dbReference type="ChEBI" id="CHEBI:18420"/>
    </cofactor>
</comment>
<sequence>MARAVREVRETNPLAPSITNTVTQSFVANAQLAVGGSAAMVYLPDEGECVAALGGAVYINLGTLMPVYEQTVPATARACAAAATPWVLDPVGVGIGSLRTRLIEAVRENPPTILRGNASEIIAVADLWGLGGNSVDGASGDGPRGVDSTDSVDAAERAAVACARFTGGAVAVSGATDLVTDGVQVARLSGGSSLMTCITGSGCSLGGVCAVYACVADPFVAALTATAAYNLAGLRAAETCDGPGSFQVAFLNALYNLTTEEVTEAPLALTSTSAA</sequence>
<dbReference type="EMBL" id="VJNE01000008">
    <property type="protein sequence ID" value="MZG28040.1"/>
    <property type="molecule type" value="Genomic_DNA"/>
</dbReference>
<dbReference type="PIRSF" id="PIRSF000513">
    <property type="entry name" value="Thz_kinase"/>
    <property type="match status" value="1"/>
</dbReference>
<evidence type="ECO:0000256" key="6">
    <source>
        <dbReference type="ARBA" id="ARBA00022741"/>
    </source>
</evidence>
<keyword evidence="5 11" id="KW-0479">Metal-binding</keyword>
<keyword evidence="6 11" id="KW-0547">Nucleotide-binding</keyword>
<accession>A0A6L8Q3Y6</accession>
<dbReference type="CDD" id="cd01170">
    <property type="entry name" value="THZ_kinase"/>
    <property type="match status" value="1"/>
</dbReference>
<keyword evidence="7 11" id="KW-0418">Kinase</keyword>
<feature type="binding site" evidence="11">
    <location>
        <position position="40"/>
    </location>
    <ligand>
        <name>substrate</name>
    </ligand>
</feature>
<feature type="binding site" evidence="11">
    <location>
        <position position="173"/>
    </location>
    <ligand>
        <name>ATP</name>
        <dbReference type="ChEBI" id="CHEBI:30616"/>
    </ligand>
</feature>
<evidence type="ECO:0000313" key="12">
    <source>
        <dbReference type="EMBL" id="MZG28040.1"/>
    </source>
</evidence>
<dbReference type="UniPathway" id="UPA00060">
    <property type="reaction ID" value="UER00139"/>
</dbReference>
<evidence type="ECO:0000256" key="5">
    <source>
        <dbReference type="ARBA" id="ARBA00022723"/>
    </source>
</evidence>
<evidence type="ECO:0000256" key="9">
    <source>
        <dbReference type="ARBA" id="ARBA00022842"/>
    </source>
</evidence>
<dbReference type="InterPro" id="IPR029056">
    <property type="entry name" value="Ribokinase-like"/>
</dbReference>
<comment type="similarity">
    <text evidence="11">Belongs to the Thz kinase family.</text>
</comment>
<name>A0A6L8Q3Y6_9ACTN</name>
<proteinExistence type="inferred from homology"/>
<keyword evidence="10 11" id="KW-0784">Thiamine biosynthesis</keyword>
<dbReference type="GO" id="GO:0005524">
    <property type="term" value="F:ATP binding"/>
    <property type="evidence" value="ECO:0007669"/>
    <property type="project" value="UniProtKB-UniRule"/>
</dbReference>
<dbReference type="PRINTS" id="PR01099">
    <property type="entry name" value="HYETHTZKNASE"/>
</dbReference>
<evidence type="ECO:0000256" key="11">
    <source>
        <dbReference type="HAMAP-Rule" id="MF_00228"/>
    </source>
</evidence>
<feature type="binding site" evidence="11">
    <location>
        <position position="200"/>
    </location>
    <ligand>
        <name>substrate</name>
    </ligand>
</feature>
<dbReference type="SUPFAM" id="SSF53613">
    <property type="entry name" value="Ribokinase-like"/>
    <property type="match status" value="1"/>
</dbReference>
<reference evidence="12 13" key="1">
    <citation type="submission" date="2019-07" db="EMBL/GenBank/DDBJ databases">
        <title>Draft genome sequence of Adlercreutzia equolifaciens IPLA 37004, a human intestinal strain that does not produces equol from daidzein.</title>
        <authorList>
            <person name="Vazquez L."/>
            <person name="Florez A.B."/>
            <person name="Mayo B."/>
        </authorList>
    </citation>
    <scope>NUCLEOTIDE SEQUENCE [LARGE SCALE GENOMIC DNA]</scope>
    <source>
        <strain evidence="12 13">IPLA 37004</strain>
    </source>
</reference>
<dbReference type="EC" id="2.7.1.50" evidence="11"/>
<keyword evidence="4 11" id="KW-0808">Transferase</keyword>
<dbReference type="Gene3D" id="3.40.1190.20">
    <property type="match status" value="1"/>
</dbReference>
<gene>
    <name evidence="11" type="primary">thiM</name>
    <name evidence="12" type="ORF">FM068_05480</name>
</gene>
<evidence type="ECO:0000256" key="10">
    <source>
        <dbReference type="ARBA" id="ARBA00022977"/>
    </source>
</evidence>
<comment type="pathway">
    <text evidence="3 11">Cofactor biosynthesis; thiamine diphosphate biosynthesis; 4-methyl-5-(2-phosphoethyl)-thiazole from 5-(2-hydroxyethyl)-4-methylthiazole: step 1/1.</text>
</comment>
<feature type="binding site" evidence="11">
    <location>
        <position position="115"/>
    </location>
    <ligand>
        <name>ATP</name>
        <dbReference type="ChEBI" id="CHEBI:30616"/>
    </ligand>
</feature>
<dbReference type="AlphaFoldDB" id="A0A6L8Q3Y6"/>
<protein>
    <recommendedName>
        <fullName evidence="11">Hydroxyethylthiazole kinase</fullName>
        <ecNumber evidence="11">2.7.1.50</ecNumber>
    </recommendedName>
    <alternativeName>
        <fullName evidence="11">4-methyl-5-beta-hydroxyethylthiazole kinase</fullName>
        <shortName evidence="11">TH kinase</shortName>
        <shortName evidence="11">Thz kinase</shortName>
    </alternativeName>
</protein>
<evidence type="ECO:0000256" key="1">
    <source>
        <dbReference type="ARBA" id="ARBA00001771"/>
    </source>
</evidence>
<organism evidence="12 13">
    <name type="scientific">Adlercreutzia equolifaciens</name>
    <dbReference type="NCBI Taxonomy" id="446660"/>
    <lineage>
        <taxon>Bacteria</taxon>
        <taxon>Bacillati</taxon>
        <taxon>Actinomycetota</taxon>
        <taxon>Coriobacteriia</taxon>
        <taxon>Eggerthellales</taxon>
        <taxon>Eggerthellaceae</taxon>
        <taxon>Adlercreutzia</taxon>
    </lineage>
</organism>
<dbReference type="InterPro" id="IPR000417">
    <property type="entry name" value="Hyethyz_kinase"/>
</dbReference>